<dbReference type="PANTHER" id="PTHR36152:SF1">
    <property type="entry name" value="UBIQUITIN-LIKE DOMAIN-CONTAINING PROTEIN"/>
    <property type="match status" value="1"/>
</dbReference>
<organism evidence="2 3">
    <name type="scientific">Leptospira noguchii str. 2007001578</name>
    <dbReference type="NCBI Taxonomy" id="1049974"/>
    <lineage>
        <taxon>Bacteria</taxon>
        <taxon>Pseudomonadati</taxon>
        <taxon>Spirochaetota</taxon>
        <taxon>Spirochaetia</taxon>
        <taxon>Leptospirales</taxon>
        <taxon>Leptospiraceae</taxon>
        <taxon>Leptospira</taxon>
    </lineage>
</organism>
<keyword evidence="1" id="KW-0732">Signal</keyword>
<evidence type="ECO:0000256" key="1">
    <source>
        <dbReference type="SAM" id="SignalP"/>
    </source>
</evidence>
<evidence type="ECO:0000313" key="3">
    <source>
        <dbReference type="Proteomes" id="UP000012099"/>
    </source>
</evidence>
<sequence length="175" mass="19629">MLKTFCFLVTFLLIFPLNAEDVDFVNKLILKITDSSIPKEGDKIQFEILNYNHGVSMPLMDEGPSYRPIYQDYTISRFVDLHSAYLLEKCTRGDTVPEITLTYYQKSKSGPSTYKALEVQLTNVVVTSVSISGGGGDRPIENITFTFDSIRYSVTAPSSTGKLETKTFTGKVRKN</sequence>
<accession>A0ABN0J543</accession>
<name>A0ABN0J543_9LEPT</name>
<dbReference type="EMBL" id="AHMH02000028">
    <property type="protein sequence ID" value="EMN02041.1"/>
    <property type="molecule type" value="Genomic_DNA"/>
</dbReference>
<gene>
    <name evidence="2" type="ORF">LEP1GSC035_4890</name>
</gene>
<dbReference type="Pfam" id="PF05638">
    <property type="entry name" value="T6SS_HCP"/>
    <property type="match status" value="1"/>
</dbReference>
<dbReference type="PANTHER" id="PTHR36152">
    <property type="entry name" value="CYTOPLASMIC PROTEIN-RELATED"/>
    <property type="match status" value="1"/>
</dbReference>
<evidence type="ECO:0000313" key="2">
    <source>
        <dbReference type="EMBL" id="EMN02041.1"/>
    </source>
</evidence>
<dbReference type="RefSeq" id="WP_004427753.1">
    <property type="nucleotide sequence ID" value="NZ_AHMH02000028.1"/>
</dbReference>
<dbReference type="InterPro" id="IPR036624">
    <property type="entry name" value="Hcp1-lik_sf"/>
</dbReference>
<feature type="chain" id="PRO_5046141740" evidence="1">
    <location>
        <begin position="20"/>
        <end position="175"/>
    </location>
</feature>
<dbReference type="Gene3D" id="2.30.110.20">
    <property type="entry name" value="Hcp1-like"/>
    <property type="match status" value="1"/>
</dbReference>
<dbReference type="InterPro" id="IPR053165">
    <property type="entry name" value="HSI-I_assembly_Hcp1"/>
</dbReference>
<proteinExistence type="predicted"/>
<comment type="caution">
    <text evidence="2">The sequence shown here is derived from an EMBL/GenBank/DDBJ whole genome shotgun (WGS) entry which is preliminary data.</text>
</comment>
<feature type="signal peptide" evidence="1">
    <location>
        <begin position="1"/>
        <end position="19"/>
    </location>
</feature>
<dbReference type="Proteomes" id="UP000012099">
    <property type="component" value="Unassembled WGS sequence"/>
</dbReference>
<protein>
    <submittedName>
        <fullName evidence="2">PF05638 family protein</fullName>
    </submittedName>
</protein>
<reference evidence="2 3" key="1">
    <citation type="submission" date="2013-01" db="EMBL/GenBank/DDBJ databases">
        <authorList>
            <person name="Harkins D.M."/>
            <person name="Durkin A.S."/>
            <person name="Brinkac L.M."/>
            <person name="Haft D.H."/>
            <person name="Selengut J.D."/>
            <person name="Sanka R."/>
            <person name="DePew J."/>
            <person name="Purushe J."/>
            <person name="Whelen A.C."/>
            <person name="Vinetz J.M."/>
            <person name="Sutton G.G."/>
            <person name="Nierman W.C."/>
            <person name="Fouts D.E."/>
        </authorList>
    </citation>
    <scope>NUCLEOTIDE SEQUENCE [LARGE SCALE GENOMIC DNA]</scope>
    <source>
        <strain evidence="2 3">2007001578</strain>
    </source>
</reference>
<keyword evidence="3" id="KW-1185">Reference proteome</keyword>
<dbReference type="SUPFAM" id="SSF141452">
    <property type="entry name" value="Hcp1-like"/>
    <property type="match status" value="1"/>
</dbReference>
<dbReference type="InterPro" id="IPR008514">
    <property type="entry name" value="T6SS_Hcp"/>
</dbReference>